<gene>
    <name evidence="5 6" type="primary">LOC120281356</name>
</gene>
<accession>A0AB40D0A3</accession>
<dbReference type="InterPro" id="IPR032795">
    <property type="entry name" value="DUF3741-assoc"/>
</dbReference>
<feature type="domain" description="DUF3741" evidence="3">
    <location>
        <begin position="201"/>
        <end position="219"/>
    </location>
</feature>
<name>A0AB40D0A3_DIOCR</name>
<evidence type="ECO:0000256" key="1">
    <source>
        <dbReference type="SAM" id="MobiDB-lite"/>
    </source>
</evidence>
<evidence type="ECO:0000259" key="2">
    <source>
        <dbReference type="Pfam" id="PF14309"/>
    </source>
</evidence>
<reference evidence="5 6" key="1">
    <citation type="submission" date="2025-04" db="UniProtKB">
        <authorList>
            <consortium name="RefSeq"/>
        </authorList>
    </citation>
    <scope>IDENTIFICATION</scope>
</reference>
<keyword evidence="4" id="KW-1185">Reference proteome</keyword>
<feature type="compositionally biased region" description="Low complexity" evidence="1">
    <location>
        <begin position="495"/>
        <end position="511"/>
    </location>
</feature>
<dbReference type="GeneID" id="120281356"/>
<evidence type="ECO:0000313" key="6">
    <source>
        <dbReference type="RefSeq" id="XP_039144133.1"/>
    </source>
</evidence>
<proteinExistence type="predicted"/>
<feature type="domain" description="DUF4378" evidence="2">
    <location>
        <begin position="622"/>
        <end position="744"/>
    </location>
</feature>
<organism evidence="4 5">
    <name type="scientific">Dioscorea cayennensis subsp. rotundata</name>
    <name type="common">White Guinea yam</name>
    <name type="synonym">Dioscorea rotundata</name>
    <dbReference type="NCBI Taxonomy" id="55577"/>
    <lineage>
        <taxon>Eukaryota</taxon>
        <taxon>Viridiplantae</taxon>
        <taxon>Streptophyta</taxon>
        <taxon>Embryophyta</taxon>
        <taxon>Tracheophyta</taxon>
        <taxon>Spermatophyta</taxon>
        <taxon>Magnoliopsida</taxon>
        <taxon>Liliopsida</taxon>
        <taxon>Dioscoreales</taxon>
        <taxon>Dioscoreaceae</taxon>
        <taxon>Dioscorea</taxon>
    </lineage>
</organism>
<sequence>MECDKIAMSKNSACCSLEHVVSVGNYGRGRSPGRVSGEVELENTELQLAQVSKGAQKLKEMIDSWSKVPNVNRRSKDVARDLLRSAIVLQESLSMLAKLQEASKHMSKVKRNKVANEVEFEEISSSRRFSIDGSLHRLQEPRLSVDGSSKGCADELRKIIGDSLFRQNLLSRPSEDEMAQSSRSLRFNPDDEFKEPFLQTKKVKQPNLIAKLMGLDEVPCDAIQREHEKNLSSMKLPQKHHIFYTEHPKMRKAQVLRENTDLRKRTLQDIIERSQRTQLKGFLRNGQVEDTSNSSMVSKLSASKRYDECFNEDDEVPPIVIVKPAKLSNREKRDDKREEPQVQKTDTKSAQSIKEEKVLGKGRVLSDKTARKEATSIEKTKTEFFHKVKELDGNKQQQKKEAFTNNKMFDDWKKPSLNTKKLEVKNDIKVTKTAKSLAKTSKTSPKSEEKVTTAVAKNHLLSSQAIRQQKYSLNSMPKHIVENSISSLKERKKTAANPVKTSTTTTAAKAAHFSQKNCKKRTDGKEVKLVHRTNIILPADNQKAYSKDDKTEYEENHCEAKQNLIAETAEAIHVPKKNKPISDDMKCILLTSQSFFMQAQELINSKHQPIYRRKNIEFVDTTNAKLFLDCANEVMSRKRLQNELSRHPMLQACIWSPTLYHSLDHLLQEISNEFEKLTSYNSADHSATAEDDDLYVRLEKDLQNKDMLIDSMWDVGWLNLCCVEEVDEVVGRVEKEIIDWLIEELVLEVL</sequence>
<evidence type="ECO:0000259" key="3">
    <source>
        <dbReference type="Pfam" id="PF14383"/>
    </source>
</evidence>
<evidence type="ECO:0000313" key="4">
    <source>
        <dbReference type="Proteomes" id="UP001515500"/>
    </source>
</evidence>
<dbReference type="RefSeq" id="XP_039144132.1">
    <property type="nucleotide sequence ID" value="XM_039288198.1"/>
</dbReference>
<protein>
    <submittedName>
        <fullName evidence="5 6">Uncharacterized protein LOC120281356 isoform X1</fullName>
    </submittedName>
</protein>
<dbReference type="PANTHER" id="PTHR34282:SF2">
    <property type="entry name" value="DUF3741 DOMAIN-CONTAINING PROTEIN"/>
    <property type="match status" value="1"/>
</dbReference>
<dbReference type="Pfam" id="PF14383">
    <property type="entry name" value="VARLMGL"/>
    <property type="match status" value="1"/>
</dbReference>
<dbReference type="Proteomes" id="UP001515500">
    <property type="component" value="Chromosome 17"/>
</dbReference>
<dbReference type="Pfam" id="PF14309">
    <property type="entry name" value="DUF4378"/>
    <property type="match status" value="1"/>
</dbReference>
<dbReference type="RefSeq" id="XP_039144133.1">
    <property type="nucleotide sequence ID" value="XM_039288199.1"/>
</dbReference>
<feature type="compositionally biased region" description="Basic and acidic residues" evidence="1">
    <location>
        <begin position="328"/>
        <end position="352"/>
    </location>
</feature>
<dbReference type="AlphaFoldDB" id="A0AB40D0A3"/>
<evidence type="ECO:0000313" key="5">
    <source>
        <dbReference type="RefSeq" id="XP_039144132.1"/>
    </source>
</evidence>
<feature type="region of interest" description="Disordered" evidence="1">
    <location>
        <begin position="493"/>
        <end position="516"/>
    </location>
</feature>
<feature type="region of interest" description="Disordered" evidence="1">
    <location>
        <begin position="322"/>
        <end position="352"/>
    </location>
</feature>
<dbReference type="InterPro" id="IPR025486">
    <property type="entry name" value="DUF4378"/>
</dbReference>
<dbReference type="PANTHER" id="PTHR34282">
    <property type="entry name" value="OS01G0228800 PROTEIN-RELATED"/>
    <property type="match status" value="1"/>
</dbReference>